<dbReference type="SMART" id="SM00404">
    <property type="entry name" value="PTPc_motif"/>
    <property type="match status" value="1"/>
</dbReference>
<dbReference type="PROSITE" id="PS50056">
    <property type="entry name" value="TYR_PHOSPHATASE_2"/>
    <property type="match status" value="1"/>
</dbReference>
<feature type="domain" description="Tyrosine specific protein phosphatases" evidence="2">
    <location>
        <begin position="186"/>
        <end position="255"/>
    </location>
</feature>
<dbReference type="Proteomes" id="UP001516464">
    <property type="component" value="Unassembled WGS sequence"/>
</dbReference>
<proteinExistence type="predicted"/>
<dbReference type="InterPro" id="IPR052782">
    <property type="entry name" value="Oocyte-zygote_transition_reg"/>
</dbReference>
<dbReference type="PANTHER" id="PTHR46163">
    <property type="entry name" value="TYROSINE-PROTEIN PHOSPHATASE-RELATED"/>
    <property type="match status" value="1"/>
</dbReference>
<gene>
    <name evidence="3" type="primary">ptpB</name>
    <name evidence="3" type="ORF">TCON_1896</name>
</gene>
<dbReference type="InterPro" id="IPR000387">
    <property type="entry name" value="Tyr_Pase_dom"/>
</dbReference>
<keyword evidence="4" id="KW-1185">Reference proteome</keyword>
<sequence length="278" mass="33439">MTSEDITESDHLQEISKNQEINRRLLALFPYALHYMKTNRHYKIIEDVNSMLIDLMRVPSRYDTYIITPYTNIVQRKFCLDNYVNASIATFENKNYLICQKPPYKYRNNFIELIKKSDTKLIISLLSLRHKDYFSDYKCIERENIYDRFGDRVCIIELYNIENTHIRRIRATTWEENCSPINAHMTLLYDKFKEFENMSNNIIVHSGAGVDRACTFVMYNILMKKRRVNHLQFLNIFYYLRSKRPYAIKNVNQFTYLVDKFVVPKIVSRTKNYKNGFK</sequence>
<dbReference type="PROSITE" id="PS50055">
    <property type="entry name" value="TYR_PHOSPHATASE_PTP"/>
    <property type="match status" value="1"/>
</dbReference>
<dbReference type="Pfam" id="PF00102">
    <property type="entry name" value="Y_phosphatase"/>
    <property type="match status" value="1"/>
</dbReference>
<evidence type="ECO:0000313" key="4">
    <source>
        <dbReference type="Proteomes" id="UP001516464"/>
    </source>
</evidence>
<name>A0ABQ7HXI8_9MICR</name>
<organism evidence="3 4">
    <name type="scientific">Astathelohania contejeani</name>
    <dbReference type="NCBI Taxonomy" id="164912"/>
    <lineage>
        <taxon>Eukaryota</taxon>
        <taxon>Fungi</taxon>
        <taxon>Fungi incertae sedis</taxon>
        <taxon>Microsporidia</taxon>
        <taxon>Astathelohaniidae</taxon>
        <taxon>Astathelohania</taxon>
    </lineage>
</organism>
<dbReference type="SUPFAM" id="SSF52799">
    <property type="entry name" value="(Phosphotyrosine protein) phosphatases II"/>
    <property type="match status" value="1"/>
</dbReference>
<dbReference type="EMBL" id="SBIQ01000162">
    <property type="protein sequence ID" value="KAF7682888.1"/>
    <property type="molecule type" value="Genomic_DNA"/>
</dbReference>
<comment type="caution">
    <text evidence="3">The sequence shown here is derived from an EMBL/GenBank/DDBJ whole genome shotgun (WGS) entry which is preliminary data.</text>
</comment>
<dbReference type="InterPro" id="IPR029021">
    <property type="entry name" value="Prot-tyrosine_phosphatase-like"/>
</dbReference>
<evidence type="ECO:0000259" key="2">
    <source>
        <dbReference type="PROSITE" id="PS50056"/>
    </source>
</evidence>
<dbReference type="InterPro" id="IPR000242">
    <property type="entry name" value="PTP_cat"/>
</dbReference>
<dbReference type="Gene3D" id="3.90.190.10">
    <property type="entry name" value="Protein tyrosine phosphatase superfamily"/>
    <property type="match status" value="1"/>
</dbReference>
<dbReference type="InterPro" id="IPR003595">
    <property type="entry name" value="Tyr_Pase_cat"/>
</dbReference>
<dbReference type="SMART" id="SM00194">
    <property type="entry name" value="PTPc"/>
    <property type="match status" value="1"/>
</dbReference>
<feature type="domain" description="Tyrosine-protein phosphatase" evidence="1">
    <location>
        <begin position="39"/>
        <end position="257"/>
    </location>
</feature>
<accession>A0ABQ7HXI8</accession>
<evidence type="ECO:0000259" key="1">
    <source>
        <dbReference type="PROSITE" id="PS50055"/>
    </source>
</evidence>
<protein>
    <submittedName>
        <fullName evidence="3">Tyrosine-protein phosphatase 2</fullName>
    </submittedName>
</protein>
<reference evidence="3 4" key="1">
    <citation type="submission" date="2019-01" db="EMBL/GenBank/DDBJ databases">
        <title>Genomes sequencing and comparative genomics of infectious freshwater microsporidia, Cucumispora dikerogammari and Thelohania contejeani.</title>
        <authorList>
            <person name="Cormier A."/>
            <person name="Giraud I."/>
            <person name="Wattier R."/>
            <person name="Teixeira M."/>
            <person name="Grandjean F."/>
            <person name="Rigaud T."/>
            <person name="Cordaux R."/>
        </authorList>
    </citation>
    <scope>NUCLEOTIDE SEQUENCE [LARGE SCALE GENOMIC DNA]</scope>
    <source>
        <strain evidence="3">T1</strain>
        <tissue evidence="3">Spores</tissue>
    </source>
</reference>
<evidence type="ECO:0000313" key="3">
    <source>
        <dbReference type="EMBL" id="KAF7682888.1"/>
    </source>
</evidence>